<protein>
    <recommendedName>
        <fullName evidence="9">Phytosulfokine</fullName>
    </recommendedName>
    <component>
        <recommendedName>
            <fullName evidence="9">Phytosulfokine-alpha</fullName>
            <shortName evidence="9">PSK-alpha</shortName>
            <shortName evidence="9">Phytosulfokine-a</shortName>
        </recommendedName>
    </component>
    <component>
        <recommendedName>
            <fullName evidence="9">Phytosulfokine-beta</fullName>
            <shortName evidence="9">PSK-beta</shortName>
            <shortName evidence="9">Phytosulfokine-b</shortName>
        </recommendedName>
    </component>
</protein>
<keyword evidence="11" id="KW-1185">Reference proteome</keyword>
<dbReference type="PANTHER" id="PTHR33285:SF55">
    <property type="entry name" value="PHYTOSULFOKINES 3"/>
    <property type="match status" value="1"/>
</dbReference>
<organism evidence="10 11">
    <name type="scientific">Papaver nudicaule</name>
    <name type="common">Iceland poppy</name>
    <dbReference type="NCBI Taxonomy" id="74823"/>
    <lineage>
        <taxon>Eukaryota</taxon>
        <taxon>Viridiplantae</taxon>
        <taxon>Streptophyta</taxon>
        <taxon>Embryophyta</taxon>
        <taxon>Tracheophyta</taxon>
        <taxon>Spermatophyta</taxon>
        <taxon>Magnoliopsida</taxon>
        <taxon>Ranunculales</taxon>
        <taxon>Papaveraceae</taxon>
        <taxon>Papaveroideae</taxon>
        <taxon>Papaver</taxon>
    </lineage>
</organism>
<evidence type="ECO:0000313" key="10">
    <source>
        <dbReference type="EMBL" id="MCL7049027.1"/>
    </source>
</evidence>
<dbReference type="EMBL" id="JAJJMA010311159">
    <property type="protein sequence ID" value="MCL7049027.1"/>
    <property type="molecule type" value="Genomic_DNA"/>
</dbReference>
<evidence type="ECO:0000313" key="11">
    <source>
        <dbReference type="Proteomes" id="UP001177140"/>
    </source>
</evidence>
<evidence type="ECO:0000256" key="9">
    <source>
        <dbReference type="RuleBase" id="RU368031"/>
    </source>
</evidence>
<accession>A0AA41VWZ6</accession>
<evidence type="ECO:0000256" key="7">
    <source>
        <dbReference type="ARBA" id="ARBA00022782"/>
    </source>
</evidence>
<dbReference type="InterPro" id="IPR009438">
    <property type="entry name" value="Phytosulfokine"/>
</dbReference>
<sequence>MSKIASVSVIVLVIFFVSSSAARQEPTVLPSNSLAESQHGEDVEVAEDSELSCNGVGEEECLRRKTLMAHLDYIYTQKKQT</sequence>
<comment type="PTM">
    <text evidence="9">Sulfation is important for activity and for the binding to a putative membrane receptor.</text>
</comment>
<evidence type="ECO:0000256" key="3">
    <source>
        <dbReference type="ARBA" id="ARBA00022473"/>
    </source>
</evidence>
<keyword evidence="3 9" id="KW-0217">Developmental protein</keyword>
<comment type="caution">
    <text evidence="10">The sequence shown here is derived from an EMBL/GenBank/DDBJ whole genome shotgun (WGS) entry which is preliminary data.</text>
</comment>
<keyword evidence="5 9" id="KW-0765">Sulfation</keyword>
<dbReference type="Proteomes" id="UP001177140">
    <property type="component" value="Unassembled WGS sequence"/>
</dbReference>
<keyword evidence="4 9" id="KW-0964">Secreted</keyword>
<evidence type="ECO:0000256" key="5">
    <source>
        <dbReference type="ARBA" id="ARBA00022641"/>
    </source>
</evidence>
<gene>
    <name evidence="10" type="ORF">MKW94_017289</name>
</gene>
<keyword evidence="6 9" id="KW-0732">Signal</keyword>
<dbReference type="AlphaFoldDB" id="A0AA41VWZ6"/>
<comment type="function">
    <text evidence="9">Promotes plant cell differentiation, organogenesis and somatic embryogenesis as well as cell proliferation.</text>
</comment>
<dbReference type="GO" id="GO:0030154">
    <property type="term" value="P:cell differentiation"/>
    <property type="evidence" value="ECO:0007669"/>
    <property type="project" value="UniProtKB-UniRule"/>
</dbReference>
<feature type="chain" id="PRO_5041490352" description="Phytosulfokine" evidence="9">
    <location>
        <begin position="22"/>
        <end position="81"/>
    </location>
</feature>
<keyword evidence="7 9" id="KW-0221">Differentiation</keyword>
<comment type="similarity">
    <text evidence="2 9">Belongs to the phytosulfokine family.</text>
</comment>
<reference evidence="10" key="1">
    <citation type="submission" date="2022-03" db="EMBL/GenBank/DDBJ databases">
        <title>A functionally conserved STORR gene fusion in Papaver species that diverged 16.8 million years ago.</title>
        <authorList>
            <person name="Catania T."/>
        </authorList>
    </citation>
    <scope>NUCLEOTIDE SEQUENCE</scope>
    <source>
        <strain evidence="10">S-191538</strain>
    </source>
</reference>
<dbReference type="GO" id="GO:0005576">
    <property type="term" value="C:extracellular region"/>
    <property type="evidence" value="ECO:0007669"/>
    <property type="project" value="UniProtKB-SubCell"/>
</dbReference>
<comment type="subcellular location">
    <subcellularLocation>
        <location evidence="1 9">Secreted</location>
    </subcellularLocation>
</comment>
<evidence type="ECO:0000256" key="6">
    <source>
        <dbReference type="ARBA" id="ARBA00022729"/>
    </source>
</evidence>
<dbReference type="PANTHER" id="PTHR33285">
    <property type="entry name" value="PHYTOSULFOKINES 3"/>
    <property type="match status" value="1"/>
</dbReference>
<evidence type="ECO:0000256" key="8">
    <source>
        <dbReference type="ARBA" id="ARBA00023030"/>
    </source>
</evidence>
<dbReference type="GO" id="GO:0008283">
    <property type="term" value="P:cell population proliferation"/>
    <property type="evidence" value="ECO:0007669"/>
    <property type="project" value="UniProtKB-UniRule"/>
</dbReference>
<proteinExistence type="inferred from homology"/>
<comment type="PTM">
    <text evidence="9">PSK-alpha is produced by endopeptidase digestion. PSK-beta is produced from PSK-alpha by exopeptidase digestion.</text>
</comment>
<keyword evidence="8 9" id="KW-0339">Growth factor</keyword>
<feature type="signal peptide" evidence="9">
    <location>
        <begin position="1"/>
        <end position="21"/>
    </location>
</feature>
<name>A0AA41VWZ6_PAPNU</name>
<evidence type="ECO:0000256" key="2">
    <source>
        <dbReference type="ARBA" id="ARBA00010781"/>
    </source>
</evidence>
<evidence type="ECO:0000256" key="4">
    <source>
        <dbReference type="ARBA" id="ARBA00022525"/>
    </source>
</evidence>
<dbReference type="GO" id="GO:0008083">
    <property type="term" value="F:growth factor activity"/>
    <property type="evidence" value="ECO:0007669"/>
    <property type="project" value="UniProtKB-UniRule"/>
</dbReference>
<dbReference type="Pfam" id="PF06404">
    <property type="entry name" value="PSK"/>
    <property type="match status" value="1"/>
</dbReference>
<evidence type="ECO:0000256" key="1">
    <source>
        <dbReference type="ARBA" id="ARBA00004613"/>
    </source>
</evidence>